<dbReference type="InterPro" id="IPR031890">
    <property type="entry name" value="Fbxo30/Fbxo40"/>
</dbReference>
<protein>
    <recommendedName>
        <fullName evidence="1">F-box domain-containing protein</fullName>
    </recommendedName>
</protein>
<evidence type="ECO:0000259" key="1">
    <source>
        <dbReference type="PROSITE" id="PS50181"/>
    </source>
</evidence>
<reference evidence="2" key="1">
    <citation type="journal article" date="2010" name="Science">
        <title>Plasticity of animal genome architecture unmasked by rapid evolution of a pelagic tunicate.</title>
        <authorList>
            <person name="Denoeud F."/>
            <person name="Henriet S."/>
            <person name="Mungpakdee S."/>
            <person name="Aury J.M."/>
            <person name="Da Silva C."/>
            <person name="Brinkmann H."/>
            <person name="Mikhaleva J."/>
            <person name="Olsen L.C."/>
            <person name="Jubin C."/>
            <person name="Canestro C."/>
            <person name="Bouquet J.M."/>
            <person name="Danks G."/>
            <person name="Poulain J."/>
            <person name="Campsteijn C."/>
            <person name="Adamski M."/>
            <person name="Cross I."/>
            <person name="Yadetie F."/>
            <person name="Muffato M."/>
            <person name="Louis A."/>
            <person name="Butcher S."/>
            <person name="Tsagkogeorga G."/>
            <person name="Konrad A."/>
            <person name="Singh S."/>
            <person name="Jensen M.F."/>
            <person name="Cong E.H."/>
            <person name="Eikeseth-Otteraa H."/>
            <person name="Noel B."/>
            <person name="Anthouard V."/>
            <person name="Porcel B.M."/>
            <person name="Kachouri-Lafond R."/>
            <person name="Nishino A."/>
            <person name="Ugolini M."/>
            <person name="Chourrout P."/>
            <person name="Nishida H."/>
            <person name="Aasland R."/>
            <person name="Huzurbazar S."/>
            <person name="Westhof E."/>
            <person name="Delsuc F."/>
            <person name="Lehrach H."/>
            <person name="Reinhardt R."/>
            <person name="Weissenbach J."/>
            <person name="Roy S.W."/>
            <person name="Artiguenave F."/>
            <person name="Postlethwait J.H."/>
            <person name="Manak J.R."/>
            <person name="Thompson E.M."/>
            <person name="Jaillon O."/>
            <person name="Du Pasquier L."/>
            <person name="Boudinot P."/>
            <person name="Liberles D.A."/>
            <person name="Volff J.N."/>
            <person name="Philippe H."/>
            <person name="Lenhard B."/>
            <person name="Roest Crollius H."/>
            <person name="Wincker P."/>
            <person name="Chourrout D."/>
        </authorList>
    </citation>
    <scope>NUCLEOTIDE SEQUENCE [LARGE SCALE GENOMIC DNA]</scope>
</reference>
<sequence length="414" mass="46748">MSDLFLIHELTCSKRLEIFRKNLKISNIAQNLFPTLCAYFRVTKISLFKNCDYIHDAVCCPLYSDSDSGEITGWQPPSTIRYHKGDRYGLRQYIQVEKSESETQCNFGDKVFSSPADVVKALFNQLLPSDQVACSMSSSEDAGWSHGWSCRSSAAQTVEFPELMHLKLQPGALGRPSRKSRLTEPLPYLGLEPSTTSSGFNPASLSAIGPAMIFGCDQSFRCDEISEHLEHVHDGVIPNLHGSIIERCPMHRYGCSFYRNRLVPEMGNLKHDTVKKCWPCPQKVVRNRKSSMGLVDMPVEVLVNIMGNLDSYSLKSLLETNYEFSVLVDEIMRERGMVLSQWKKSSTGWSLFLKWTFSNHSKATKWRLSDEPAIGAHLSSCSYLKSAQIQYGKRPLPQIGMARGTQVRDLPFSY</sequence>
<dbReference type="Proteomes" id="UP000001307">
    <property type="component" value="Unassembled WGS sequence"/>
</dbReference>
<gene>
    <name evidence="2" type="ORF">GSOID_T00008989001</name>
</gene>
<dbReference type="PANTHER" id="PTHR15933:SF20">
    <property type="entry name" value="F-BOX DOMAIN-CONTAINING PROTEIN"/>
    <property type="match status" value="1"/>
</dbReference>
<dbReference type="InParanoid" id="E4WVT1"/>
<name>E4WVT1_OIKDI</name>
<dbReference type="AlphaFoldDB" id="E4WVT1"/>
<feature type="domain" description="F-box" evidence="1">
    <location>
        <begin position="291"/>
        <end position="345"/>
    </location>
</feature>
<proteinExistence type="predicted"/>
<evidence type="ECO:0000313" key="3">
    <source>
        <dbReference type="Proteomes" id="UP000001307"/>
    </source>
</evidence>
<dbReference type="PANTHER" id="PTHR15933">
    <property type="entry name" value="PROTEIN CBG16327"/>
    <property type="match status" value="1"/>
</dbReference>
<accession>E4WVT1</accession>
<dbReference type="EMBL" id="FN653017">
    <property type="protein sequence ID" value="CBY21234.1"/>
    <property type="molecule type" value="Genomic_DNA"/>
</dbReference>
<dbReference type="GO" id="GO:0061630">
    <property type="term" value="F:ubiquitin protein ligase activity"/>
    <property type="evidence" value="ECO:0007669"/>
    <property type="project" value="InterPro"/>
</dbReference>
<evidence type="ECO:0000313" key="2">
    <source>
        <dbReference type="EMBL" id="CBY21234.1"/>
    </source>
</evidence>
<keyword evidence="3" id="KW-1185">Reference proteome</keyword>
<dbReference type="PROSITE" id="PS50181">
    <property type="entry name" value="FBOX"/>
    <property type="match status" value="1"/>
</dbReference>
<dbReference type="Pfam" id="PF15966">
    <property type="entry name" value="F-box_4"/>
    <property type="match status" value="1"/>
</dbReference>
<dbReference type="OrthoDB" id="5918172at2759"/>
<dbReference type="InterPro" id="IPR001810">
    <property type="entry name" value="F-box_dom"/>
</dbReference>
<organism evidence="2">
    <name type="scientific">Oikopleura dioica</name>
    <name type="common">Tunicate</name>
    <dbReference type="NCBI Taxonomy" id="34765"/>
    <lineage>
        <taxon>Eukaryota</taxon>
        <taxon>Metazoa</taxon>
        <taxon>Chordata</taxon>
        <taxon>Tunicata</taxon>
        <taxon>Appendicularia</taxon>
        <taxon>Copelata</taxon>
        <taxon>Oikopleuridae</taxon>
        <taxon>Oikopleura</taxon>
    </lineage>
</organism>